<sequence length="717" mass="82779">MKQIEDVITIEEKNHIDELTGLHNLTGILEHLQGHDQYSASDSTVIIYINVMNFKVFNQKYGFAGGNDFLRGMAHELKNLFPDELVARTSGDQFIVLGKSIVKEELLEKLEEFREAVHNYEKGLKMKIKAGIYCAKGDEEDPVIMVDRAKMACDDIIRVYDRDNNLYTEELDKRNELRQYVIDNFENAFKQRYFQVYYQKEIRAVTRKVCGYEALARWLDPQYGIISPAVFIEVLESVHLIHRLDIYMIDQVCSDLRDDIDSGYEVEPISVNLSRLDFELCDIMSEIDKCRAKYDIPKELLHIEVTESAIAAGADFLGKHIKKFRDAGYEVWMDDFGAGYSSFNNLKDYDFDVVKIDMGFLREFETNQKSRIILASIVNMAKELGIHTLAEGVETEEQYEFLLKIGCEKMQGYLFGKPKPVSEFVRSADCSSENCEEFDFSSYYDDIGTVNFLNSTPLRTKTMEIMIKLPIAIAELCDDKVTFIYANEAYIEFMKNIGAEDLEQANKLSVSKEMDNSRGLANILKLAETSYNHRSEADLVANGNVVNTKVRFLSRHGDKAAFALVSKNITAEKTAHTADDYSAVVMHLMNLYNRIDIFEEEGTVENIFISGNQKMLSDVERRSTTAVQLYSNMHIREEDRERFRKFFDINTVHERIDNTGRHYLTDYYKSALPGEEDRILMYIILPFYYNGKWKFIAGCRYIDQLDTLADVLEQMDK</sequence>
<dbReference type="AlphaFoldDB" id="A0A1G5G875"/>
<dbReference type="SUPFAM" id="SSF141868">
    <property type="entry name" value="EAL domain-like"/>
    <property type="match status" value="1"/>
</dbReference>
<dbReference type="Gene3D" id="3.30.70.270">
    <property type="match status" value="1"/>
</dbReference>
<protein>
    <submittedName>
        <fullName evidence="3">Diguanylate cyclase (GGDEF) domain-containing protein</fullName>
    </submittedName>
</protein>
<dbReference type="CDD" id="cd01948">
    <property type="entry name" value="EAL"/>
    <property type="match status" value="1"/>
</dbReference>
<dbReference type="Proteomes" id="UP000183047">
    <property type="component" value="Unassembled WGS sequence"/>
</dbReference>
<dbReference type="PROSITE" id="PS50887">
    <property type="entry name" value="GGDEF"/>
    <property type="match status" value="1"/>
</dbReference>
<name>A0A1G5G875_9FIRM</name>
<dbReference type="PANTHER" id="PTHR33121:SF79">
    <property type="entry name" value="CYCLIC DI-GMP PHOSPHODIESTERASE PDED-RELATED"/>
    <property type="match status" value="1"/>
</dbReference>
<dbReference type="NCBIfam" id="TIGR00254">
    <property type="entry name" value="GGDEF"/>
    <property type="match status" value="1"/>
</dbReference>
<dbReference type="InterPro" id="IPR050706">
    <property type="entry name" value="Cyclic-di-GMP_PDE-like"/>
</dbReference>
<dbReference type="Gene3D" id="3.20.20.450">
    <property type="entry name" value="EAL domain"/>
    <property type="match status" value="1"/>
</dbReference>
<dbReference type="SMART" id="SM00267">
    <property type="entry name" value="GGDEF"/>
    <property type="match status" value="1"/>
</dbReference>
<dbReference type="RefSeq" id="WP_074463160.1">
    <property type="nucleotide sequence ID" value="NZ_FMUR01000019.1"/>
</dbReference>
<accession>A0A1G5G875</accession>
<evidence type="ECO:0000313" key="4">
    <source>
        <dbReference type="Proteomes" id="UP000183047"/>
    </source>
</evidence>
<keyword evidence="4" id="KW-1185">Reference proteome</keyword>
<dbReference type="InterPro" id="IPR001633">
    <property type="entry name" value="EAL_dom"/>
</dbReference>
<organism evidence="3 4">
    <name type="scientific">Butyrivibrio hungatei</name>
    <dbReference type="NCBI Taxonomy" id="185008"/>
    <lineage>
        <taxon>Bacteria</taxon>
        <taxon>Bacillati</taxon>
        <taxon>Bacillota</taxon>
        <taxon>Clostridia</taxon>
        <taxon>Lachnospirales</taxon>
        <taxon>Lachnospiraceae</taxon>
        <taxon>Butyrivibrio</taxon>
    </lineage>
</organism>
<evidence type="ECO:0000259" key="1">
    <source>
        <dbReference type="PROSITE" id="PS50883"/>
    </source>
</evidence>
<proteinExistence type="predicted"/>
<reference evidence="4" key="1">
    <citation type="submission" date="2016-10" db="EMBL/GenBank/DDBJ databases">
        <authorList>
            <person name="Varghese N."/>
            <person name="Submissions S."/>
        </authorList>
    </citation>
    <scope>NUCLEOTIDE SEQUENCE [LARGE SCALE GENOMIC DNA]</scope>
    <source>
        <strain evidence="4">XBD2006</strain>
    </source>
</reference>
<feature type="domain" description="EAL" evidence="1">
    <location>
        <begin position="178"/>
        <end position="432"/>
    </location>
</feature>
<dbReference type="PANTHER" id="PTHR33121">
    <property type="entry name" value="CYCLIC DI-GMP PHOSPHODIESTERASE PDEF"/>
    <property type="match status" value="1"/>
</dbReference>
<dbReference type="InterPro" id="IPR029787">
    <property type="entry name" value="Nucleotide_cyclase"/>
</dbReference>
<evidence type="ECO:0000259" key="2">
    <source>
        <dbReference type="PROSITE" id="PS50887"/>
    </source>
</evidence>
<dbReference type="Pfam" id="PF00563">
    <property type="entry name" value="EAL"/>
    <property type="match status" value="1"/>
</dbReference>
<gene>
    <name evidence="3" type="ORF">SAMN02910451_02748</name>
</gene>
<dbReference type="SUPFAM" id="SSF55073">
    <property type="entry name" value="Nucleotide cyclase"/>
    <property type="match status" value="1"/>
</dbReference>
<dbReference type="PROSITE" id="PS50883">
    <property type="entry name" value="EAL"/>
    <property type="match status" value="1"/>
</dbReference>
<dbReference type="InterPro" id="IPR000160">
    <property type="entry name" value="GGDEF_dom"/>
</dbReference>
<dbReference type="GO" id="GO:0071111">
    <property type="term" value="F:cyclic-guanylate-specific phosphodiesterase activity"/>
    <property type="evidence" value="ECO:0007669"/>
    <property type="project" value="InterPro"/>
</dbReference>
<dbReference type="Pfam" id="PF00990">
    <property type="entry name" value="GGDEF"/>
    <property type="match status" value="1"/>
</dbReference>
<dbReference type="EMBL" id="FMUR01000019">
    <property type="protein sequence ID" value="SCY47557.1"/>
    <property type="molecule type" value="Genomic_DNA"/>
</dbReference>
<dbReference type="InterPro" id="IPR035919">
    <property type="entry name" value="EAL_sf"/>
</dbReference>
<dbReference type="OrthoDB" id="9805474at2"/>
<evidence type="ECO:0000313" key="3">
    <source>
        <dbReference type="EMBL" id="SCY47557.1"/>
    </source>
</evidence>
<dbReference type="InterPro" id="IPR043128">
    <property type="entry name" value="Rev_trsase/Diguanyl_cyclase"/>
</dbReference>
<feature type="domain" description="GGDEF" evidence="2">
    <location>
        <begin position="42"/>
        <end position="170"/>
    </location>
</feature>
<dbReference type="SMART" id="SM00052">
    <property type="entry name" value="EAL"/>
    <property type="match status" value="1"/>
</dbReference>